<evidence type="ECO:0000313" key="4">
    <source>
        <dbReference type="Proteomes" id="UP001055105"/>
    </source>
</evidence>
<accession>A0AA37KNZ4</accession>
<comment type="caution">
    <text evidence="3">The sequence shown here is derived from an EMBL/GenBank/DDBJ whole genome shotgun (WGS) entry which is preliminary data.</text>
</comment>
<feature type="signal peptide" evidence="1">
    <location>
        <begin position="1"/>
        <end position="19"/>
    </location>
</feature>
<name>A0AA37KNZ4_9BACT</name>
<evidence type="ECO:0000259" key="2">
    <source>
        <dbReference type="Pfam" id="PF13568"/>
    </source>
</evidence>
<dbReference type="Pfam" id="PF13568">
    <property type="entry name" value="OMP_b-brl_2"/>
    <property type="match status" value="1"/>
</dbReference>
<evidence type="ECO:0000256" key="1">
    <source>
        <dbReference type="SAM" id="SignalP"/>
    </source>
</evidence>
<keyword evidence="1" id="KW-0732">Signal</keyword>
<reference evidence="3" key="1">
    <citation type="submission" date="2022-01" db="EMBL/GenBank/DDBJ databases">
        <title>Novel bile acid biosynthetic pathways are enriched in the microbiome of centenarians.</title>
        <authorList>
            <person name="Sato Y."/>
            <person name="Atarashi K."/>
            <person name="Plichta R.D."/>
            <person name="Arai Y."/>
            <person name="Sasajima S."/>
            <person name="Kearney M.S."/>
            <person name="Suda W."/>
            <person name="Takeshita K."/>
            <person name="Sasaki T."/>
            <person name="Okamoto S."/>
            <person name="Skelly N.A."/>
            <person name="Okamura Y."/>
            <person name="Vlamakis H."/>
            <person name="Li Y."/>
            <person name="Tanoue T."/>
            <person name="Takei H."/>
            <person name="Nittono H."/>
            <person name="Narushima S."/>
            <person name="Irie J."/>
            <person name="Itoh H."/>
            <person name="Moriya K."/>
            <person name="Sugiura Y."/>
            <person name="Suematsu M."/>
            <person name="Moritoki N."/>
            <person name="Shibata S."/>
            <person name="Littman R.D."/>
            <person name="Fischbach A.M."/>
            <person name="Uwamino Y."/>
            <person name="Inoue T."/>
            <person name="Honda A."/>
            <person name="Hattori M."/>
            <person name="Murai T."/>
            <person name="Xavier J.R."/>
            <person name="Hirose N."/>
            <person name="Honda K."/>
        </authorList>
    </citation>
    <scope>NUCLEOTIDE SEQUENCE</scope>
    <source>
        <strain evidence="3">CE91-St16</strain>
    </source>
</reference>
<dbReference type="Proteomes" id="UP001055105">
    <property type="component" value="Unassembled WGS sequence"/>
</dbReference>
<sequence length="218" mass="23290">MKKILLCLLALAAGLTAFGQNESSFGVRAGLNVANLHLSAGGLSASLDSRASYHVGFAYQQPLLRVLPLYFETGLYLSGRGASVTAGDLDLGVEGKAKFNMLYLQVPAVVSWHFNIKSVSIQPAAGVYYGFGIHGKLKGDAAKVDLFKEISVPVEDGSVEGQMFKRSDFGLRFGVGVTVMKHYYAGVGYDLGLLNISKDSGEGKIKNGSFFISLGYNF</sequence>
<dbReference type="AlphaFoldDB" id="A0AA37KNZ4"/>
<protein>
    <recommendedName>
        <fullName evidence="2">Outer membrane protein beta-barrel domain-containing protein</fullName>
    </recommendedName>
</protein>
<evidence type="ECO:0000313" key="3">
    <source>
        <dbReference type="EMBL" id="GKI17542.1"/>
    </source>
</evidence>
<dbReference type="InterPro" id="IPR025665">
    <property type="entry name" value="Beta-barrel_OMP_2"/>
</dbReference>
<feature type="chain" id="PRO_5041449357" description="Outer membrane protein beta-barrel domain-containing protein" evidence="1">
    <location>
        <begin position="20"/>
        <end position="218"/>
    </location>
</feature>
<feature type="domain" description="Outer membrane protein beta-barrel" evidence="2">
    <location>
        <begin position="18"/>
        <end position="196"/>
    </location>
</feature>
<dbReference type="RefSeq" id="WP_244076004.1">
    <property type="nucleotide sequence ID" value="NZ_AP025581.1"/>
</dbReference>
<proteinExistence type="predicted"/>
<gene>
    <name evidence="3" type="ORF">CE91St16_04500</name>
</gene>
<organism evidence="3 4">
    <name type="scientific">Alistipes finegoldii</name>
    <dbReference type="NCBI Taxonomy" id="214856"/>
    <lineage>
        <taxon>Bacteria</taxon>
        <taxon>Pseudomonadati</taxon>
        <taxon>Bacteroidota</taxon>
        <taxon>Bacteroidia</taxon>
        <taxon>Bacteroidales</taxon>
        <taxon>Rikenellaceae</taxon>
        <taxon>Alistipes</taxon>
    </lineage>
</organism>
<dbReference type="EMBL" id="BQOL01000001">
    <property type="protein sequence ID" value="GKI17542.1"/>
    <property type="molecule type" value="Genomic_DNA"/>
</dbReference>